<feature type="transmembrane region" description="Helical" evidence="1">
    <location>
        <begin position="66"/>
        <end position="89"/>
    </location>
</feature>
<proteinExistence type="predicted"/>
<gene>
    <name evidence="2" type="ORF">FOB19_06005</name>
</gene>
<dbReference type="RefSeq" id="WP_005265839.1">
    <property type="nucleotide sequence ID" value="NZ_CP054803.1"/>
</dbReference>
<accession>A0A6N1MFQ6</accession>
<keyword evidence="1" id="KW-0472">Membrane</keyword>
<evidence type="ECO:0000313" key="3">
    <source>
        <dbReference type="Proteomes" id="UP000509126"/>
    </source>
</evidence>
<keyword evidence="1" id="KW-1133">Transmembrane helix</keyword>
<reference evidence="2 3" key="1">
    <citation type="submission" date="2019-11" db="EMBL/GenBank/DDBJ databases">
        <title>FDA dAtabase for Regulatory Grade micrObial Sequences (FDA-ARGOS): Supporting development and validation of Infectious Disease Dx tests.</title>
        <authorList>
            <person name="Patel R."/>
            <person name="Rucinski S."/>
            <person name="Tallon L."/>
            <person name="Sadzewicz L."/>
            <person name="Vavikolanu K."/>
            <person name="Mehta A."/>
            <person name="Aluvathingal J."/>
            <person name="Nadendla S."/>
            <person name="Nandy P."/>
            <person name="Geyer C."/>
            <person name="Yan Y."/>
            <person name="Sichtig H."/>
        </authorList>
    </citation>
    <scope>NUCLEOTIDE SEQUENCE [LARGE SCALE GENOMIC DNA]</scope>
    <source>
        <strain evidence="2 3">FDAARGOS_557</strain>
    </source>
</reference>
<keyword evidence="1" id="KW-0812">Transmembrane</keyword>
<protein>
    <submittedName>
        <fullName evidence="2">SLATT domain-containing protein</fullName>
    </submittedName>
</protein>
<sequence length="175" mass="19713">MVEKVDGALIILEELRLDSKIGKSKHFSASDRQKKYHNLIGIPAICFNIFIGTVLIAFLTSEYNNTILSIVAACLSFLSAVLGAVQTFFNFSKNSEGHRSIGNRYLEVSRNCKMLIMKHEDKPFISEDLWAEVINLQKVYLLINQEAEAFPTSEKDLKKARSSVEITPFKKGNNP</sequence>
<evidence type="ECO:0000313" key="2">
    <source>
        <dbReference type="EMBL" id="QKU20998.1"/>
    </source>
</evidence>
<feature type="transmembrane region" description="Helical" evidence="1">
    <location>
        <begin position="39"/>
        <end position="60"/>
    </location>
</feature>
<dbReference type="Proteomes" id="UP000509126">
    <property type="component" value="Chromosome"/>
</dbReference>
<organism evidence="2 3">
    <name type="scientific">Acinetobacter lwoffii</name>
    <dbReference type="NCBI Taxonomy" id="28090"/>
    <lineage>
        <taxon>Bacteria</taxon>
        <taxon>Pseudomonadati</taxon>
        <taxon>Pseudomonadota</taxon>
        <taxon>Gammaproteobacteria</taxon>
        <taxon>Moraxellales</taxon>
        <taxon>Moraxellaceae</taxon>
        <taxon>Acinetobacter</taxon>
    </lineage>
</organism>
<evidence type="ECO:0000256" key="1">
    <source>
        <dbReference type="SAM" id="Phobius"/>
    </source>
</evidence>
<dbReference type="NCBIfam" id="NF033632">
    <property type="entry name" value="SLATT_4"/>
    <property type="match status" value="1"/>
</dbReference>
<dbReference type="EMBL" id="CP054803">
    <property type="protein sequence ID" value="QKU20998.1"/>
    <property type="molecule type" value="Genomic_DNA"/>
</dbReference>
<dbReference type="AlphaFoldDB" id="A0A6N1MFQ6"/>
<name>A0A6N1MFQ6_ACILW</name>